<name>A0A2C9W118_MANES</name>
<sequence length="66" mass="7568">MLEKGHALYLVYASQSCLPSANHLYALQVCLTFRRTSRHTSIMSLKTYIMTFKCLLAVENIITFKP</sequence>
<gene>
    <name evidence="1" type="ORF">MANES_04G089600</name>
</gene>
<dbReference type="AlphaFoldDB" id="A0A2C9W118"/>
<accession>A0A2C9W118</accession>
<proteinExistence type="predicted"/>
<dbReference type="PROSITE" id="PS51257">
    <property type="entry name" value="PROKAR_LIPOPROTEIN"/>
    <property type="match status" value="1"/>
</dbReference>
<reference evidence="1" key="1">
    <citation type="submission" date="2016-02" db="EMBL/GenBank/DDBJ databases">
        <title>WGS assembly of Manihot esculenta.</title>
        <authorList>
            <person name="Bredeson J.V."/>
            <person name="Prochnik S.E."/>
            <person name="Lyons J.B."/>
            <person name="Schmutz J."/>
            <person name="Grimwood J."/>
            <person name="Vrebalov J."/>
            <person name="Bart R.S."/>
            <person name="Amuge T."/>
            <person name="Ferguson M.E."/>
            <person name="Green R."/>
            <person name="Putnam N."/>
            <person name="Stites J."/>
            <person name="Rounsley S."/>
            <person name="Rokhsar D.S."/>
        </authorList>
    </citation>
    <scope>NUCLEOTIDE SEQUENCE [LARGE SCALE GENOMIC DNA]</scope>
    <source>
        <tissue evidence="1">Leaf</tissue>
    </source>
</reference>
<dbReference type="EMBL" id="CM004390">
    <property type="protein sequence ID" value="OAY52511.1"/>
    <property type="molecule type" value="Genomic_DNA"/>
</dbReference>
<protein>
    <submittedName>
        <fullName evidence="1">Uncharacterized protein</fullName>
    </submittedName>
</protein>
<organism evidence="1">
    <name type="scientific">Manihot esculenta</name>
    <name type="common">Cassava</name>
    <name type="synonym">Jatropha manihot</name>
    <dbReference type="NCBI Taxonomy" id="3983"/>
    <lineage>
        <taxon>Eukaryota</taxon>
        <taxon>Viridiplantae</taxon>
        <taxon>Streptophyta</taxon>
        <taxon>Embryophyta</taxon>
        <taxon>Tracheophyta</taxon>
        <taxon>Spermatophyta</taxon>
        <taxon>Magnoliopsida</taxon>
        <taxon>eudicotyledons</taxon>
        <taxon>Gunneridae</taxon>
        <taxon>Pentapetalae</taxon>
        <taxon>rosids</taxon>
        <taxon>fabids</taxon>
        <taxon>Malpighiales</taxon>
        <taxon>Euphorbiaceae</taxon>
        <taxon>Crotonoideae</taxon>
        <taxon>Manihoteae</taxon>
        <taxon>Manihot</taxon>
    </lineage>
</organism>
<evidence type="ECO:0000313" key="1">
    <source>
        <dbReference type="EMBL" id="OAY52511.1"/>
    </source>
</evidence>